<feature type="compositionally biased region" description="Gly residues" evidence="6">
    <location>
        <begin position="144"/>
        <end position="167"/>
    </location>
</feature>
<evidence type="ECO:0000256" key="2">
    <source>
        <dbReference type="ARBA" id="ARBA00022529"/>
    </source>
</evidence>
<dbReference type="InterPro" id="IPR027273">
    <property type="entry name" value="Neocarzinostatin-like"/>
</dbReference>
<comment type="caution">
    <text evidence="9">The sequence shown here is derived from an EMBL/GenBank/DDBJ whole genome shotgun (WGS) entry which is preliminary data.</text>
</comment>
<keyword evidence="10" id="KW-1185">Reference proteome</keyword>
<proteinExistence type="inferred from homology"/>
<keyword evidence="7" id="KW-0812">Transmembrane</keyword>
<gene>
    <name evidence="9" type="ORF">J4573_12185</name>
</gene>
<evidence type="ECO:0000256" key="6">
    <source>
        <dbReference type="SAM" id="MobiDB-lite"/>
    </source>
</evidence>
<keyword evidence="5" id="KW-1015">Disulfide bond</keyword>
<keyword evidence="8" id="KW-0732">Signal</keyword>
<dbReference type="InterPro" id="IPR002186">
    <property type="entry name" value="Neocarzinostatin_fam"/>
</dbReference>
<evidence type="ECO:0000256" key="8">
    <source>
        <dbReference type="SAM" id="SignalP"/>
    </source>
</evidence>
<evidence type="ECO:0000313" key="10">
    <source>
        <dbReference type="Proteomes" id="UP000669179"/>
    </source>
</evidence>
<dbReference type="SUPFAM" id="SSF49319">
    <property type="entry name" value="Actinoxanthin-like"/>
    <property type="match status" value="1"/>
</dbReference>
<keyword evidence="7" id="KW-0472">Membrane</keyword>
<name>A0A939P8S9_9ACTN</name>
<dbReference type="NCBIfam" id="TIGR01167">
    <property type="entry name" value="LPXTG_anchor"/>
    <property type="match status" value="1"/>
</dbReference>
<feature type="chain" id="PRO_5038095170" evidence="8">
    <location>
        <begin position="29"/>
        <end position="211"/>
    </location>
</feature>
<reference evidence="9" key="1">
    <citation type="submission" date="2021-03" db="EMBL/GenBank/DDBJ databases">
        <authorList>
            <person name="Kanchanasin P."/>
            <person name="Saeng-In P."/>
            <person name="Phongsopitanun W."/>
            <person name="Yuki M."/>
            <person name="Kudo T."/>
            <person name="Ohkuma M."/>
            <person name="Tanasupawat S."/>
        </authorList>
    </citation>
    <scope>NUCLEOTIDE SEQUENCE</scope>
    <source>
        <strain evidence="9">GKU 128</strain>
    </source>
</reference>
<evidence type="ECO:0000256" key="5">
    <source>
        <dbReference type="ARBA" id="ARBA00023157"/>
    </source>
</evidence>
<evidence type="ECO:0000256" key="7">
    <source>
        <dbReference type="SAM" id="Phobius"/>
    </source>
</evidence>
<dbReference type="Proteomes" id="UP000669179">
    <property type="component" value="Unassembled WGS sequence"/>
</dbReference>
<feature type="signal peptide" evidence="8">
    <location>
        <begin position="1"/>
        <end position="28"/>
    </location>
</feature>
<organism evidence="9 10">
    <name type="scientific">Actinomadura barringtoniae</name>
    <dbReference type="NCBI Taxonomy" id="1427535"/>
    <lineage>
        <taxon>Bacteria</taxon>
        <taxon>Bacillati</taxon>
        <taxon>Actinomycetota</taxon>
        <taxon>Actinomycetes</taxon>
        <taxon>Streptosporangiales</taxon>
        <taxon>Thermomonosporaceae</taxon>
        <taxon>Actinomadura</taxon>
    </lineage>
</organism>
<sequence>MRRTRKQAATVAAITTASVLALGPPALAAPTLKMSKTTGLKAGDKIDVVSLTGLKPNLASVAIGQCKPVVTGTADCDISGALLGTADGSGKWKPGAKGSTITLLAKIGSTSCTAKAGACIIGVTSLTDPTNVLVKVPLTFSSSGGNGSGGNGDGGNGDGNGGDGNGSSGQNLPHTGSPDGLPTYALVASALVLSGGAALLIIPRRRRRASR</sequence>
<dbReference type="Gene3D" id="2.60.40.230">
    <property type="entry name" value="Neocarzinostatin-like"/>
    <property type="match status" value="1"/>
</dbReference>
<dbReference type="Pfam" id="PF00960">
    <property type="entry name" value="Neocarzinostat"/>
    <property type="match status" value="1"/>
</dbReference>
<dbReference type="GO" id="GO:0042742">
    <property type="term" value="P:defense response to bacterium"/>
    <property type="evidence" value="ECO:0007669"/>
    <property type="project" value="UniProtKB-KW"/>
</dbReference>
<evidence type="ECO:0000256" key="4">
    <source>
        <dbReference type="ARBA" id="ARBA00023125"/>
    </source>
</evidence>
<accession>A0A939P8S9</accession>
<dbReference type="EMBL" id="JAGEOJ010000004">
    <property type="protein sequence ID" value="MBO2447853.1"/>
    <property type="molecule type" value="Genomic_DNA"/>
</dbReference>
<keyword evidence="2" id="KW-0929">Antimicrobial</keyword>
<keyword evidence="3" id="KW-0044">Antibiotic</keyword>
<feature type="region of interest" description="Disordered" evidence="6">
    <location>
        <begin position="144"/>
        <end position="178"/>
    </location>
</feature>
<protein>
    <submittedName>
        <fullName evidence="9">LPXTG cell wall anchor domain-containing protein</fullName>
    </submittedName>
</protein>
<evidence type="ECO:0000256" key="1">
    <source>
        <dbReference type="ARBA" id="ARBA00010648"/>
    </source>
</evidence>
<keyword evidence="7" id="KW-1133">Transmembrane helix</keyword>
<dbReference type="GO" id="GO:0003677">
    <property type="term" value="F:DNA binding"/>
    <property type="evidence" value="ECO:0007669"/>
    <property type="project" value="UniProtKB-KW"/>
</dbReference>
<dbReference type="AlphaFoldDB" id="A0A939P8S9"/>
<keyword evidence="4" id="KW-0238">DNA-binding</keyword>
<evidence type="ECO:0000256" key="3">
    <source>
        <dbReference type="ARBA" id="ARBA00023022"/>
    </source>
</evidence>
<dbReference type="RefSeq" id="WP_208255477.1">
    <property type="nucleotide sequence ID" value="NZ_JAGEOJ010000004.1"/>
</dbReference>
<feature type="transmembrane region" description="Helical" evidence="7">
    <location>
        <begin position="181"/>
        <end position="202"/>
    </location>
</feature>
<evidence type="ECO:0000313" key="9">
    <source>
        <dbReference type="EMBL" id="MBO2447853.1"/>
    </source>
</evidence>
<comment type="similarity">
    <text evidence="1">Belongs to the neocarzinostatin family.</text>
</comment>